<protein>
    <submittedName>
        <fullName evidence="1">Uncharacterized protein</fullName>
    </submittedName>
</protein>
<dbReference type="AlphaFoldDB" id="A0A380WIU6"/>
<dbReference type="EMBL" id="UFSM01000001">
    <property type="protein sequence ID" value="SUU88840.1"/>
    <property type="molecule type" value="Genomic_DNA"/>
</dbReference>
<dbReference type="OrthoDB" id="8020285at2"/>
<proteinExistence type="predicted"/>
<organism evidence="1 2">
    <name type="scientific">Aminobacter aminovorans</name>
    <name type="common">Chelatobacter heintzii</name>
    <dbReference type="NCBI Taxonomy" id="83263"/>
    <lineage>
        <taxon>Bacteria</taxon>
        <taxon>Pseudomonadati</taxon>
        <taxon>Pseudomonadota</taxon>
        <taxon>Alphaproteobacteria</taxon>
        <taxon>Hyphomicrobiales</taxon>
        <taxon>Phyllobacteriaceae</taxon>
        <taxon>Aminobacter</taxon>
    </lineage>
</organism>
<dbReference type="Proteomes" id="UP000254701">
    <property type="component" value="Unassembled WGS sequence"/>
</dbReference>
<reference evidence="1 2" key="1">
    <citation type="submission" date="2018-06" db="EMBL/GenBank/DDBJ databases">
        <authorList>
            <consortium name="Pathogen Informatics"/>
            <person name="Doyle S."/>
        </authorList>
    </citation>
    <scope>NUCLEOTIDE SEQUENCE [LARGE SCALE GENOMIC DNA]</scope>
    <source>
        <strain evidence="1 2">NCTC10684</strain>
    </source>
</reference>
<gene>
    <name evidence="1" type="ORF">NCTC10684_02071</name>
</gene>
<name>A0A380WIU6_AMIAI</name>
<dbReference type="RefSeq" id="WP_115731114.1">
    <property type="nucleotide sequence ID" value="NZ_BAAAVY010000019.1"/>
</dbReference>
<sequence length="76" mass="8321">MNFVIEFYRLRDEDGAHATLDRVSLEAPDIDAAVDVASSLFHTLAMPQVPDQVRICDWGGRQLYVGPASGTEPTTS</sequence>
<evidence type="ECO:0000313" key="2">
    <source>
        <dbReference type="Proteomes" id="UP000254701"/>
    </source>
</evidence>
<evidence type="ECO:0000313" key="1">
    <source>
        <dbReference type="EMBL" id="SUU88840.1"/>
    </source>
</evidence>
<accession>A0A380WIU6</accession>